<dbReference type="Gene3D" id="1.10.472.10">
    <property type="entry name" value="Cyclin-like"/>
    <property type="match status" value="2"/>
</dbReference>
<dbReference type="AlphaFoldDB" id="A0AAV0D0D6"/>
<keyword evidence="3 5" id="KW-0195">Cyclin</keyword>
<evidence type="ECO:0000256" key="1">
    <source>
        <dbReference type="ARBA" id="ARBA00009065"/>
    </source>
</evidence>
<dbReference type="FunFam" id="1.10.472.10:FF:000060">
    <property type="entry name" value="D6-type cyclin"/>
    <property type="match status" value="1"/>
</dbReference>
<evidence type="ECO:0000313" key="8">
    <source>
        <dbReference type="EMBL" id="CAH9089952.1"/>
    </source>
</evidence>
<dbReference type="GO" id="GO:0051301">
    <property type="term" value="P:cell division"/>
    <property type="evidence" value="ECO:0007669"/>
    <property type="project" value="UniProtKB-KW"/>
</dbReference>
<evidence type="ECO:0000256" key="2">
    <source>
        <dbReference type="ARBA" id="ARBA00022618"/>
    </source>
</evidence>
<dbReference type="InterPro" id="IPR039361">
    <property type="entry name" value="Cyclin"/>
</dbReference>
<reference evidence="8" key="1">
    <citation type="submission" date="2022-07" db="EMBL/GenBank/DDBJ databases">
        <authorList>
            <person name="Macas J."/>
            <person name="Novak P."/>
            <person name="Neumann P."/>
        </authorList>
    </citation>
    <scope>NUCLEOTIDE SEQUENCE</scope>
</reference>
<organism evidence="8 9">
    <name type="scientific">Cuscuta epithymum</name>
    <dbReference type="NCBI Taxonomy" id="186058"/>
    <lineage>
        <taxon>Eukaryota</taxon>
        <taxon>Viridiplantae</taxon>
        <taxon>Streptophyta</taxon>
        <taxon>Embryophyta</taxon>
        <taxon>Tracheophyta</taxon>
        <taxon>Spermatophyta</taxon>
        <taxon>Magnoliopsida</taxon>
        <taxon>eudicotyledons</taxon>
        <taxon>Gunneridae</taxon>
        <taxon>Pentapetalae</taxon>
        <taxon>asterids</taxon>
        <taxon>lamiids</taxon>
        <taxon>Solanales</taxon>
        <taxon>Convolvulaceae</taxon>
        <taxon>Cuscuteae</taxon>
        <taxon>Cuscuta</taxon>
        <taxon>Cuscuta subgen. Cuscuta</taxon>
    </lineage>
</organism>
<dbReference type="Pfam" id="PF00134">
    <property type="entry name" value="Cyclin_N"/>
    <property type="match status" value="1"/>
</dbReference>
<evidence type="ECO:0000259" key="6">
    <source>
        <dbReference type="SMART" id="SM00385"/>
    </source>
</evidence>
<dbReference type="InterPro" id="IPR013763">
    <property type="entry name" value="Cyclin-like_dom"/>
</dbReference>
<evidence type="ECO:0000256" key="3">
    <source>
        <dbReference type="ARBA" id="ARBA00023127"/>
    </source>
</evidence>
<protein>
    <submittedName>
        <fullName evidence="8">Uncharacterized protein</fullName>
    </submittedName>
</protein>
<dbReference type="SMART" id="SM00385">
    <property type="entry name" value="CYCLIN"/>
    <property type="match status" value="2"/>
</dbReference>
<feature type="domain" description="Cyclin C-terminal" evidence="7">
    <location>
        <begin position="201"/>
        <end position="328"/>
    </location>
</feature>
<dbReference type="CDD" id="cd20544">
    <property type="entry name" value="CYCLIN_AtCycD-like_rpt2"/>
    <property type="match status" value="1"/>
</dbReference>
<dbReference type="PROSITE" id="PS00292">
    <property type="entry name" value="CYCLINS"/>
    <property type="match status" value="1"/>
</dbReference>
<dbReference type="InterPro" id="IPR048258">
    <property type="entry name" value="Cyclins_cyclin-box"/>
</dbReference>
<dbReference type="CDD" id="cd20543">
    <property type="entry name" value="CYCLIN_AtCycD-like_rpt1"/>
    <property type="match status" value="1"/>
</dbReference>
<dbReference type="Proteomes" id="UP001152523">
    <property type="component" value="Unassembled WGS sequence"/>
</dbReference>
<keyword evidence="2" id="KW-0132">Cell division</keyword>
<keyword evidence="4" id="KW-0131">Cell cycle</keyword>
<name>A0AAV0D0D6_9ASTE</name>
<comment type="similarity">
    <text evidence="1">Belongs to the cyclin family. Cyclin D subfamily.</text>
</comment>
<dbReference type="PANTHER" id="PTHR10177">
    <property type="entry name" value="CYCLINS"/>
    <property type="match status" value="1"/>
</dbReference>
<evidence type="ECO:0000313" key="9">
    <source>
        <dbReference type="Proteomes" id="UP001152523"/>
    </source>
</evidence>
<accession>A0AAV0D0D6</accession>
<evidence type="ECO:0000256" key="4">
    <source>
        <dbReference type="ARBA" id="ARBA00023306"/>
    </source>
</evidence>
<dbReference type="SMART" id="SM01332">
    <property type="entry name" value="Cyclin_C"/>
    <property type="match status" value="1"/>
</dbReference>
<dbReference type="InterPro" id="IPR006671">
    <property type="entry name" value="Cyclin_N"/>
</dbReference>
<dbReference type="Pfam" id="PF02984">
    <property type="entry name" value="Cyclin_C"/>
    <property type="match status" value="1"/>
</dbReference>
<evidence type="ECO:0000256" key="5">
    <source>
        <dbReference type="RuleBase" id="RU000383"/>
    </source>
</evidence>
<proteinExistence type="inferred from homology"/>
<dbReference type="EMBL" id="CAMAPF010000062">
    <property type="protein sequence ID" value="CAH9089952.1"/>
    <property type="molecule type" value="Genomic_DNA"/>
</dbReference>
<sequence length="369" mass="41989">MLFSLTHLPENRDVQPQNQIFSLDGLLCDEERLGDDSGEWSCFENEHHFVKLNVKKSLSFFESDLSWDDDELSALLSKEREPFFGSGTLDVDGPLMVARNEALGWMFNVIGHYGFNALTAVLAVNYFDRLICGVSFQKDNPWMSQLAAVACLSIAAKVEEIDVPLLLDFQVTDSKYMFDAKTIQRMELLVLSTLNWRMNPVTPISFFDHIIRRFGFKDNLHCDFLRCCEGIILSIITDSRLLHYLPSVIATATMLIAFEEIELNNAAEYHDELITILKINKEEVVDECYNVILEVNPRDKHCQNLKRKYQSVPGSPDGVIDAYFSCESSNDSWAFNPSVTSSPEPLYKRSRSQDQRMRVGLLNSVHGCG</sequence>
<comment type="caution">
    <text evidence="8">The sequence shown here is derived from an EMBL/GenBank/DDBJ whole genome shotgun (WGS) entry which is preliminary data.</text>
</comment>
<dbReference type="InterPro" id="IPR036915">
    <property type="entry name" value="Cyclin-like_sf"/>
</dbReference>
<gene>
    <name evidence="8" type="ORF">CEPIT_LOCUS11074</name>
</gene>
<feature type="domain" description="Cyclin-like" evidence="6">
    <location>
        <begin position="209"/>
        <end position="294"/>
    </location>
</feature>
<dbReference type="SUPFAM" id="SSF47954">
    <property type="entry name" value="Cyclin-like"/>
    <property type="match status" value="2"/>
</dbReference>
<feature type="domain" description="Cyclin-like" evidence="6">
    <location>
        <begin position="104"/>
        <end position="192"/>
    </location>
</feature>
<dbReference type="InterPro" id="IPR004367">
    <property type="entry name" value="Cyclin_C-dom"/>
</dbReference>
<keyword evidence="9" id="KW-1185">Reference proteome</keyword>
<evidence type="ECO:0000259" key="7">
    <source>
        <dbReference type="SMART" id="SM01332"/>
    </source>
</evidence>